<feature type="compositionally biased region" description="Basic and acidic residues" evidence="1">
    <location>
        <begin position="1"/>
        <end position="13"/>
    </location>
</feature>
<dbReference type="OrthoDB" id="20872at2759"/>
<protein>
    <submittedName>
        <fullName evidence="2">Uncharacterized protein</fullName>
    </submittedName>
</protein>
<accession>A0A821WFG2</accession>
<dbReference type="Proteomes" id="UP000663880">
    <property type="component" value="Unassembled WGS sequence"/>
</dbReference>
<proteinExistence type="predicted"/>
<name>A0A821WFG2_9NEOP</name>
<evidence type="ECO:0000256" key="1">
    <source>
        <dbReference type="SAM" id="MobiDB-lite"/>
    </source>
</evidence>
<evidence type="ECO:0000313" key="3">
    <source>
        <dbReference type="Proteomes" id="UP000663880"/>
    </source>
</evidence>
<dbReference type="AlphaFoldDB" id="A0A821WFG2"/>
<comment type="caution">
    <text evidence="2">The sequence shown here is derived from an EMBL/GenBank/DDBJ whole genome shotgun (WGS) entry which is preliminary data.</text>
</comment>
<organism evidence="2 3">
    <name type="scientific">Pieris macdunnoughi</name>
    <dbReference type="NCBI Taxonomy" id="345717"/>
    <lineage>
        <taxon>Eukaryota</taxon>
        <taxon>Metazoa</taxon>
        <taxon>Ecdysozoa</taxon>
        <taxon>Arthropoda</taxon>
        <taxon>Hexapoda</taxon>
        <taxon>Insecta</taxon>
        <taxon>Pterygota</taxon>
        <taxon>Neoptera</taxon>
        <taxon>Endopterygota</taxon>
        <taxon>Lepidoptera</taxon>
        <taxon>Glossata</taxon>
        <taxon>Ditrysia</taxon>
        <taxon>Papilionoidea</taxon>
        <taxon>Pieridae</taxon>
        <taxon>Pierinae</taxon>
        <taxon>Pieris</taxon>
    </lineage>
</organism>
<keyword evidence="3" id="KW-1185">Reference proteome</keyword>
<reference evidence="2" key="1">
    <citation type="submission" date="2021-02" db="EMBL/GenBank/DDBJ databases">
        <authorList>
            <person name="Steward A R."/>
        </authorList>
    </citation>
    <scope>NUCLEOTIDE SEQUENCE</scope>
</reference>
<feature type="region of interest" description="Disordered" evidence="1">
    <location>
        <begin position="1"/>
        <end position="37"/>
    </location>
</feature>
<gene>
    <name evidence="2" type="ORF">PMACD_LOCUS13276</name>
</gene>
<sequence length="101" mass="11047">MALEGVKSEKSEESNANVQDGKANGVDNRSKQSSQLSTLIAETCDPYRAWETHGEVDYINANNGSLYLHGQRSSNRLHSALVLPTRVNVQPATDVTIFLMA</sequence>
<evidence type="ECO:0000313" key="2">
    <source>
        <dbReference type="EMBL" id="CAF4923850.1"/>
    </source>
</evidence>
<dbReference type="EMBL" id="CAJOBZ010000061">
    <property type="protein sequence ID" value="CAF4923850.1"/>
    <property type="molecule type" value="Genomic_DNA"/>
</dbReference>